<keyword evidence="1" id="KW-0732">Signal</keyword>
<comment type="caution">
    <text evidence="2">The sequence shown here is derived from an EMBL/GenBank/DDBJ whole genome shotgun (WGS) entry which is preliminary data.</text>
</comment>
<name>A0ABW5K199_9FLAO</name>
<evidence type="ECO:0000256" key="1">
    <source>
        <dbReference type="SAM" id="SignalP"/>
    </source>
</evidence>
<proteinExistence type="predicted"/>
<evidence type="ECO:0000313" key="2">
    <source>
        <dbReference type="EMBL" id="MFD2541899.1"/>
    </source>
</evidence>
<protein>
    <recommendedName>
        <fullName evidence="4">Lipoprotein</fullName>
    </recommendedName>
</protein>
<sequence>MKKYMVLCIIAMLSISCNGQVNKEQNIDTKDQKNNLVEKPEGSWKVDKEFDENGNLIRYDSIYSWSSNNKYDHLKDADRDSLMQSFKSRFYSSFSGFKNQGFEDIFANDSLFSKQFFNADFFGSDFGKDFMDMDRITQQMIARQKQFLEKYQSEFIKPEEEDKN</sequence>
<dbReference type="EMBL" id="JBHULM010000007">
    <property type="protein sequence ID" value="MFD2541899.1"/>
    <property type="molecule type" value="Genomic_DNA"/>
</dbReference>
<gene>
    <name evidence="2" type="ORF">ACFSSB_06155</name>
</gene>
<reference evidence="3" key="1">
    <citation type="journal article" date="2019" name="Int. J. Syst. Evol. Microbiol.">
        <title>The Global Catalogue of Microorganisms (GCM) 10K type strain sequencing project: providing services to taxonomists for standard genome sequencing and annotation.</title>
        <authorList>
            <consortium name="The Broad Institute Genomics Platform"/>
            <consortium name="The Broad Institute Genome Sequencing Center for Infectious Disease"/>
            <person name="Wu L."/>
            <person name="Ma J."/>
        </authorList>
    </citation>
    <scope>NUCLEOTIDE SEQUENCE [LARGE SCALE GENOMIC DNA]</scope>
    <source>
        <strain evidence="3">KCTC 42808</strain>
    </source>
</reference>
<dbReference type="RefSeq" id="WP_379902103.1">
    <property type="nucleotide sequence ID" value="NZ_JBHULM010000007.1"/>
</dbReference>
<keyword evidence="3" id="KW-1185">Reference proteome</keyword>
<feature type="signal peptide" evidence="1">
    <location>
        <begin position="1"/>
        <end position="19"/>
    </location>
</feature>
<evidence type="ECO:0000313" key="3">
    <source>
        <dbReference type="Proteomes" id="UP001597467"/>
    </source>
</evidence>
<evidence type="ECO:0008006" key="4">
    <source>
        <dbReference type="Google" id="ProtNLM"/>
    </source>
</evidence>
<feature type="chain" id="PRO_5046282862" description="Lipoprotein" evidence="1">
    <location>
        <begin position="20"/>
        <end position="164"/>
    </location>
</feature>
<dbReference type="Proteomes" id="UP001597467">
    <property type="component" value="Unassembled WGS sequence"/>
</dbReference>
<accession>A0ABW5K199</accession>
<organism evidence="2 3">
    <name type="scientific">Lacinutrix gracilariae</name>
    <dbReference type="NCBI Taxonomy" id="1747198"/>
    <lineage>
        <taxon>Bacteria</taxon>
        <taxon>Pseudomonadati</taxon>
        <taxon>Bacteroidota</taxon>
        <taxon>Flavobacteriia</taxon>
        <taxon>Flavobacteriales</taxon>
        <taxon>Flavobacteriaceae</taxon>
        <taxon>Lacinutrix</taxon>
    </lineage>
</organism>
<dbReference type="PROSITE" id="PS51257">
    <property type="entry name" value="PROKAR_LIPOPROTEIN"/>
    <property type="match status" value="1"/>
</dbReference>